<dbReference type="STRING" id="29367.CLPUN_46140"/>
<evidence type="ECO:0000313" key="1">
    <source>
        <dbReference type="EMBL" id="OOM72911.1"/>
    </source>
</evidence>
<dbReference type="EMBL" id="LZZM01000219">
    <property type="protein sequence ID" value="OOM72911.1"/>
    <property type="molecule type" value="Genomic_DNA"/>
</dbReference>
<keyword evidence="2" id="KW-1185">Reference proteome</keyword>
<comment type="caution">
    <text evidence="1">The sequence shown here is derived from an EMBL/GenBank/DDBJ whole genome shotgun (WGS) entry which is preliminary data.</text>
</comment>
<proteinExistence type="predicted"/>
<reference evidence="1 2" key="1">
    <citation type="submission" date="2016-05" db="EMBL/GenBank/DDBJ databases">
        <title>Microbial solvent formation.</title>
        <authorList>
            <person name="Poehlein A."/>
            <person name="Montoya Solano J.D."/>
            <person name="Flitsch S."/>
            <person name="Krabben P."/>
            <person name="Duerre P."/>
            <person name="Daniel R."/>
        </authorList>
    </citation>
    <scope>NUCLEOTIDE SEQUENCE [LARGE SCALE GENOMIC DNA]</scope>
    <source>
        <strain evidence="1 2">DSM 2619</strain>
    </source>
</reference>
<evidence type="ECO:0000313" key="2">
    <source>
        <dbReference type="Proteomes" id="UP000190890"/>
    </source>
</evidence>
<gene>
    <name evidence="1" type="ORF">CLPUN_46140</name>
</gene>
<name>A0A1S8T5L8_9CLOT</name>
<dbReference type="AlphaFoldDB" id="A0A1S8T5L8"/>
<organism evidence="1 2">
    <name type="scientific">Clostridium puniceum</name>
    <dbReference type="NCBI Taxonomy" id="29367"/>
    <lineage>
        <taxon>Bacteria</taxon>
        <taxon>Bacillati</taxon>
        <taxon>Bacillota</taxon>
        <taxon>Clostridia</taxon>
        <taxon>Eubacteriales</taxon>
        <taxon>Clostridiaceae</taxon>
        <taxon>Clostridium</taxon>
    </lineage>
</organism>
<sequence>MKQSSYSIGCAQGKLRAIAGDHFITLPIKVKKSDVASLLDASEVLKAGTLLTKDGKAVTTTAGTPATTNSYGIVYEDVSFKGSMSGDGVPGNATEVVPLFVHGVVYESEVKFSVNTVVGGKDAEKAALKQILFV</sequence>
<dbReference type="RefSeq" id="WP_077849535.1">
    <property type="nucleotide sequence ID" value="NZ_LZZM01000219.1"/>
</dbReference>
<dbReference type="OrthoDB" id="2063806at2"/>
<dbReference type="Proteomes" id="UP000190890">
    <property type="component" value="Unassembled WGS sequence"/>
</dbReference>
<protein>
    <submittedName>
        <fullName evidence="1">Uncharacterized protein</fullName>
    </submittedName>
</protein>
<accession>A0A1S8T5L8</accession>